<feature type="region of interest" description="Disordered" evidence="1">
    <location>
        <begin position="239"/>
        <end position="260"/>
    </location>
</feature>
<evidence type="ECO:0000313" key="4">
    <source>
        <dbReference type="Proteomes" id="UP001596039"/>
    </source>
</evidence>
<evidence type="ECO:0000313" key="3">
    <source>
        <dbReference type="EMBL" id="MFC5503080.1"/>
    </source>
</evidence>
<keyword evidence="2" id="KW-1133">Transmembrane helix</keyword>
<accession>A0ABW0NSM5</accession>
<proteinExistence type="predicted"/>
<evidence type="ECO:0008006" key="5">
    <source>
        <dbReference type="Google" id="ProtNLM"/>
    </source>
</evidence>
<dbReference type="EMBL" id="JBHSMG010000003">
    <property type="protein sequence ID" value="MFC5503080.1"/>
    <property type="molecule type" value="Genomic_DNA"/>
</dbReference>
<evidence type="ECO:0000256" key="1">
    <source>
        <dbReference type="SAM" id="MobiDB-lite"/>
    </source>
</evidence>
<comment type="caution">
    <text evidence="3">The sequence shown here is derived from an EMBL/GenBank/DDBJ whole genome shotgun (WGS) entry which is preliminary data.</text>
</comment>
<keyword evidence="2" id="KW-0812">Transmembrane</keyword>
<protein>
    <recommendedName>
        <fullName evidence="5">Flp pilus-assembly TadG-like N-terminal domain-containing protein</fullName>
    </recommendedName>
</protein>
<dbReference type="RefSeq" id="WP_386740793.1">
    <property type="nucleotide sequence ID" value="NZ_JBHSMG010000003.1"/>
</dbReference>
<evidence type="ECO:0000256" key="2">
    <source>
        <dbReference type="SAM" id="Phobius"/>
    </source>
</evidence>
<keyword evidence="2" id="KW-0472">Membrane</keyword>
<feature type="transmembrane region" description="Helical" evidence="2">
    <location>
        <begin position="20"/>
        <end position="41"/>
    </location>
</feature>
<reference evidence="4" key="1">
    <citation type="journal article" date="2019" name="Int. J. Syst. Evol. Microbiol.">
        <title>The Global Catalogue of Microorganisms (GCM) 10K type strain sequencing project: providing services to taxonomists for standard genome sequencing and annotation.</title>
        <authorList>
            <consortium name="The Broad Institute Genomics Platform"/>
            <consortium name="The Broad Institute Genome Sequencing Center for Infectious Disease"/>
            <person name="Wu L."/>
            <person name="Ma J."/>
        </authorList>
    </citation>
    <scope>NUCLEOTIDE SEQUENCE [LARGE SCALE GENOMIC DNA]</scope>
    <source>
        <strain evidence="4">CGMCC 4.6997</strain>
    </source>
</reference>
<keyword evidence="4" id="KW-1185">Reference proteome</keyword>
<sequence length="472" mass="48477">MLLITRLRRLRDGERGSALIPVLGVMAVGLIVGALVSSSVVQGLTFSNATRSGIQSQAAADAGVAAARAGLFAGTCTVQPTSGTYSSTGSLNYSATVSRFVNGAWQAGCPAYLTPQVRIVSIGRATNAAGNPIGSPSRVEAIYNFLWPGVTPSGVAMYLYSGGVVQANSSLDLSESPGAGLVIKKGNFVCGKNNTVINGDVVVIGNVDLGTNSCAINGSAWVTGSMNLGNKGSVSGNLTAGSVTPNPPKSQVGGTYTQSSALPTAAPWSDVDYVPGDWIDSSGDPYQVITLSGSTCTQYGGNFGGFTGKPVIINAMGCPSGISGTNNTTFKLTSDVVIFAPKFSWGSINQLNFASADTTERRLWFITPDSVKDGQPTCSASEGDFAINNSFQIQAPIDAMLYTPCAFNGSNGFTWRGQIYSGTYSSVMNNPAFTFIPVGIAGHDLGTGTTTTVLTSPQPGSLVSNRNVAVAP</sequence>
<dbReference type="Proteomes" id="UP001596039">
    <property type="component" value="Unassembled WGS sequence"/>
</dbReference>
<organism evidence="3 4">
    <name type="scientific">Lysinimonas soli</name>
    <dbReference type="NCBI Taxonomy" id="1074233"/>
    <lineage>
        <taxon>Bacteria</taxon>
        <taxon>Bacillati</taxon>
        <taxon>Actinomycetota</taxon>
        <taxon>Actinomycetes</taxon>
        <taxon>Micrococcales</taxon>
        <taxon>Microbacteriaceae</taxon>
        <taxon>Lysinimonas</taxon>
    </lineage>
</organism>
<gene>
    <name evidence="3" type="ORF">ACFPJ4_12595</name>
</gene>
<name>A0ABW0NSM5_9MICO</name>